<comment type="catalytic activity">
    <reaction evidence="9 10">
        <text>(1S,2R)-1-C-(indol-3-yl)glycerol 3-phosphate + L-serine = D-glyceraldehyde 3-phosphate + L-tryptophan + H2O</text>
        <dbReference type="Rhea" id="RHEA:10532"/>
        <dbReference type="ChEBI" id="CHEBI:15377"/>
        <dbReference type="ChEBI" id="CHEBI:33384"/>
        <dbReference type="ChEBI" id="CHEBI:57912"/>
        <dbReference type="ChEBI" id="CHEBI:58866"/>
        <dbReference type="ChEBI" id="CHEBI:59776"/>
        <dbReference type="EC" id="4.2.1.20"/>
    </reaction>
</comment>
<dbReference type="InterPro" id="IPR006654">
    <property type="entry name" value="Trp_synth_beta"/>
</dbReference>
<dbReference type="OrthoDB" id="10050244at2759"/>
<proteinExistence type="inferred from homology"/>
<dbReference type="PIRSF" id="PIRSF001413">
    <property type="entry name" value="Trp_syn_beta"/>
    <property type="match status" value="1"/>
</dbReference>
<keyword evidence="13" id="KW-1185">Reference proteome</keyword>
<dbReference type="SUPFAM" id="SSF53686">
    <property type="entry name" value="Tryptophan synthase beta subunit-like PLP-dependent enzymes"/>
    <property type="match status" value="1"/>
</dbReference>
<dbReference type="KEGG" id="mnt:21396082"/>
<evidence type="ECO:0000313" key="13">
    <source>
        <dbReference type="Proteomes" id="UP000030645"/>
    </source>
</evidence>
<evidence type="ECO:0000259" key="11">
    <source>
        <dbReference type="Pfam" id="PF00291"/>
    </source>
</evidence>
<evidence type="ECO:0000256" key="3">
    <source>
        <dbReference type="ARBA" id="ARBA00012043"/>
    </source>
</evidence>
<evidence type="ECO:0000256" key="4">
    <source>
        <dbReference type="ARBA" id="ARBA00022605"/>
    </source>
</evidence>
<keyword evidence="5 10" id="KW-0822">Tryptophan biosynthesis</keyword>
<evidence type="ECO:0000256" key="9">
    <source>
        <dbReference type="ARBA" id="ARBA00049047"/>
    </source>
</evidence>
<evidence type="ECO:0000313" key="12">
    <source>
        <dbReference type="EMBL" id="EXB88449.1"/>
    </source>
</evidence>
<sequence length="478" mass="51747">MACGSFNYSFFANSVGKEMCEKRKTGNIAKVATCSLAVQGNTSTTAKPVVEVPADQNSTFINLGRSSTKRRFETHRCQETIEEIIGNGKFGRFGGKFVPETLITCLNMLEAEFRSVLHDVQFQAELATALRDYVGRETPLYYAQRLTEHYKSKSCSGEGPEIYLKREDLNHGGAHKMNNAIAQAMIARRMGRTRVVAATGAGQHGVATAAACAKLSLECTVFMGTKDIEKQSSNVLLMKLLGAQVKSVAGNFKDATSEAFRNWVNDLETSYYLTGTVVGPHPCPSMVREFQSVIGKETRKQALEKWGGEPDVLVACVGSGSNALGLFHEFIDDEDVRLIGVEGAGIGLDSGHHSATLTRGEVGVYHGAMSYLLQDHEGQIVGPHSIGVGLEYPGVSPELSFLKDSGRAEFHTATDQEALDAYRLLCRLEGIFPALEACHALAFLDKLCPTLRSGTKVVVNCSGRGDKDAAIVFNSKLT</sequence>
<evidence type="ECO:0000256" key="2">
    <source>
        <dbReference type="ARBA" id="ARBA00004733"/>
    </source>
</evidence>
<gene>
    <name evidence="12" type="ORF">L484_012891</name>
</gene>
<dbReference type="InterPro" id="IPR036052">
    <property type="entry name" value="TrpB-like_PALP_sf"/>
</dbReference>
<dbReference type="eggNOG" id="KOG1395">
    <property type="taxonomic scope" value="Eukaryota"/>
</dbReference>
<dbReference type="Gene3D" id="3.40.50.1100">
    <property type="match status" value="2"/>
</dbReference>
<evidence type="ECO:0000256" key="10">
    <source>
        <dbReference type="RuleBase" id="RU003663"/>
    </source>
</evidence>
<dbReference type="InterPro" id="IPR023026">
    <property type="entry name" value="Trp_synth_beta/beta-like"/>
</dbReference>
<dbReference type="PROSITE" id="PS00168">
    <property type="entry name" value="TRP_SYNTHASE_BETA"/>
    <property type="match status" value="1"/>
</dbReference>
<dbReference type="GO" id="GO:0005737">
    <property type="term" value="C:cytoplasm"/>
    <property type="evidence" value="ECO:0007669"/>
    <property type="project" value="TreeGrafter"/>
</dbReference>
<dbReference type="PANTHER" id="PTHR48077">
    <property type="entry name" value="TRYPTOPHAN SYNTHASE-RELATED"/>
    <property type="match status" value="1"/>
</dbReference>
<dbReference type="AlphaFoldDB" id="W9S4J5"/>
<dbReference type="UniPathway" id="UPA00035">
    <property type="reaction ID" value="UER00044"/>
</dbReference>
<dbReference type="EC" id="4.2.1.20" evidence="3 10"/>
<dbReference type="Proteomes" id="UP000030645">
    <property type="component" value="Unassembled WGS sequence"/>
</dbReference>
<organism evidence="12 13">
    <name type="scientific">Morus notabilis</name>
    <dbReference type="NCBI Taxonomy" id="981085"/>
    <lineage>
        <taxon>Eukaryota</taxon>
        <taxon>Viridiplantae</taxon>
        <taxon>Streptophyta</taxon>
        <taxon>Embryophyta</taxon>
        <taxon>Tracheophyta</taxon>
        <taxon>Spermatophyta</taxon>
        <taxon>Magnoliopsida</taxon>
        <taxon>eudicotyledons</taxon>
        <taxon>Gunneridae</taxon>
        <taxon>Pentapetalae</taxon>
        <taxon>rosids</taxon>
        <taxon>fabids</taxon>
        <taxon>Rosales</taxon>
        <taxon>Moraceae</taxon>
        <taxon>Moreae</taxon>
        <taxon>Morus</taxon>
    </lineage>
</organism>
<dbReference type="NCBIfam" id="TIGR00263">
    <property type="entry name" value="trpB"/>
    <property type="match status" value="1"/>
</dbReference>
<evidence type="ECO:0000256" key="5">
    <source>
        <dbReference type="ARBA" id="ARBA00022822"/>
    </source>
</evidence>
<keyword evidence="6 10" id="KW-0663">Pyridoxal phosphate</keyword>
<evidence type="ECO:0000256" key="1">
    <source>
        <dbReference type="ARBA" id="ARBA00001933"/>
    </source>
</evidence>
<dbReference type="HAMAP" id="MF_00133">
    <property type="entry name" value="Trp_synth_beta"/>
    <property type="match status" value="1"/>
</dbReference>
<keyword evidence="8 10" id="KW-0456">Lyase</keyword>
<dbReference type="PANTHER" id="PTHR48077:SF4">
    <property type="entry name" value="TRYPTOPHAN SYNTHASE"/>
    <property type="match status" value="1"/>
</dbReference>
<keyword evidence="4 10" id="KW-0028">Amino-acid biosynthesis</keyword>
<dbReference type="Pfam" id="PF00291">
    <property type="entry name" value="PALP"/>
    <property type="match status" value="1"/>
</dbReference>
<name>W9S4J5_9ROSA</name>
<dbReference type="FunFam" id="3.40.50.1100:FF:000004">
    <property type="entry name" value="Tryptophan synthase beta chain"/>
    <property type="match status" value="1"/>
</dbReference>
<dbReference type="InterPro" id="IPR001926">
    <property type="entry name" value="TrpB-like_PALP"/>
</dbReference>
<evidence type="ECO:0000256" key="6">
    <source>
        <dbReference type="ARBA" id="ARBA00022898"/>
    </source>
</evidence>
<accession>W9S4J5</accession>
<comment type="cofactor">
    <cofactor evidence="1 10">
        <name>pyridoxal 5'-phosphate</name>
        <dbReference type="ChEBI" id="CHEBI:597326"/>
    </cofactor>
</comment>
<comment type="pathway">
    <text evidence="2 10">Amino-acid biosynthesis; L-tryptophan biosynthesis; L-tryptophan from chorismate: step 5/5.</text>
</comment>
<protein>
    <recommendedName>
        <fullName evidence="3 10">Tryptophan synthase</fullName>
        <ecNumber evidence="3 10">4.2.1.20</ecNumber>
    </recommendedName>
</protein>
<dbReference type="STRING" id="981085.W9S4J5"/>
<evidence type="ECO:0000256" key="7">
    <source>
        <dbReference type="ARBA" id="ARBA00023141"/>
    </source>
</evidence>
<dbReference type="GO" id="GO:0004834">
    <property type="term" value="F:tryptophan synthase activity"/>
    <property type="evidence" value="ECO:0007669"/>
    <property type="project" value="UniProtKB-EC"/>
</dbReference>
<evidence type="ECO:0000256" key="8">
    <source>
        <dbReference type="ARBA" id="ARBA00023239"/>
    </source>
</evidence>
<feature type="domain" description="Tryptophan synthase beta chain-like PALP" evidence="11">
    <location>
        <begin position="135"/>
        <end position="463"/>
    </location>
</feature>
<dbReference type="EMBL" id="KE344966">
    <property type="protein sequence ID" value="EXB88449.1"/>
    <property type="molecule type" value="Genomic_DNA"/>
</dbReference>
<dbReference type="CDD" id="cd06446">
    <property type="entry name" value="Trp-synth_B"/>
    <property type="match status" value="1"/>
</dbReference>
<keyword evidence="7 10" id="KW-0057">Aromatic amino acid biosynthesis</keyword>
<reference evidence="13" key="1">
    <citation type="submission" date="2013-01" db="EMBL/GenBank/DDBJ databases">
        <title>Draft Genome Sequence of a Mulberry Tree, Morus notabilis C.K. Schneid.</title>
        <authorList>
            <person name="He N."/>
            <person name="Zhao S."/>
        </authorList>
    </citation>
    <scope>NUCLEOTIDE SEQUENCE</scope>
</reference>
<dbReference type="InterPro" id="IPR006653">
    <property type="entry name" value="Trp_synth_b_CS"/>
</dbReference>